<organism evidence="3 4">
    <name type="scientific">Deinococcus sedimenti</name>
    <dbReference type="NCBI Taxonomy" id="1867090"/>
    <lineage>
        <taxon>Bacteria</taxon>
        <taxon>Thermotogati</taxon>
        <taxon>Deinococcota</taxon>
        <taxon>Deinococci</taxon>
        <taxon>Deinococcales</taxon>
        <taxon>Deinococcaceae</taxon>
        <taxon>Deinococcus</taxon>
    </lineage>
</organism>
<dbReference type="SUPFAM" id="SSF52172">
    <property type="entry name" value="CheY-like"/>
    <property type="match status" value="1"/>
</dbReference>
<dbReference type="InterPro" id="IPR001789">
    <property type="entry name" value="Sig_transdc_resp-reg_receiver"/>
</dbReference>
<evidence type="ECO:0000313" key="4">
    <source>
        <dbReference type="Proteomes" id="UP000644548"/>
    </source>
</evidence>
<sequence>MCVLLVDDNPADCTLAEEAFAALEQPVNIKIIQHGQDALHWLQAQARAGELPDVVILDVNMPGLSGLDVLREIRNDPEFRHLPVVMLSTSARAQDVDRAFDLIASSYLVKQASFADFVAQIEDFVRYWQRSRFRTARVPTH</sequence>
<dbReference type="InterPro" id="IPR011006">
    <property type="entry name" value="CheY-like_superfamily"/>
</dbReference>
<dbReference type="SMART" id="SM00448">
    <property type="entry name" value="REC"/>
    <property type="match status" value="1"/>
</dbReference>
<reference evidence="4" key="1">
    <citation type="journal article" date="2019" name="Int. J. Syst. Evol. Microbiol.">
        <title>The Global Catalogue of Microorganisms (GCM) 10K type strain sequencing project: providing services to taxonomists for standard genome sequencing and annotation.</title>
        <authorList>
            <consortium name="The Broad Institute Genomics Platform"/>
            <consortium name="The Broad Institute Genome Sequencing Center for Infectious Disease"/>
            <person name="Wu L."/>
            <person name="Ma J."/>
        </authorList>
    </citation>
    <scope>NUCLEOTIDE SEQUENCE [LARGE SCALE GENOMIC DNA]</scope>
    <source>
        <strain evidence="4">JCM 31405</strain>
    </source>
</reference>
<comment type="caution">
    <text evidence="3">The sequence shown here is derived from an EMBL/GenBank/DDBJ whole genome shotgun (WGS) entry which is preliminary data.</text>
</comment>
<dbReference type="CDD" id="cd17557">
    <property type="entry name" value="REC_Rcp-like"/>
    <property type="match status" value="1"/>
</dbReference>
<dbReference type="PANTHER" id="PTHR44520:SF2">
    <property type="entry name" value="RESPONSE REGULATOR RCP1"/>
    <property type="match status" value="1"/>
</dbReference>
<dbReference type="Gene3D" id="3.40.50.2300">
    <property type="match status" value="1"/>
</dbReference>
<gene>
    <name evidence="3" type="ORF">GCM10008960_41790</name>
</gene>
<evidence type="ECO:0000313" key="3">
    <source>
        <dbReference type="EMBL" id="GGS11506.1"/>
    </source>
</evidence>
<accession>A0ABQ2SCD9</accession>
<name>A0ABQ2SCD9_9DEIO</name>
<dbReference type="EMBL" id="BMQN01000036">
    <property type="protein sequence ID" value="GGS11506.1"/>
    <property type="molecule type" value="Genomic_DNA"/>
</dbReference>
<feature type="modified residue" description="4-aspartylphosphate" evidence="1">
    <location>
        <position position="58"/>
    </location>
</feature>
<dbReference type="Pfam" id="PF00072">
    <property type="entry name" value="Response_reg"/>
    <property type="match status" value="1"/>
</dbReference>
<keyword evidence="4" id="KW-1185">Reference proteome</keyword>
<dbReference type="InterPro" id="IPR052893">
    <property type="entry name" value="TCS_response_regulator"/>
</dbReference>
<dbReference type="Proteomes" id="UP000644548">
    <property type="component" value="Unassembled WGS sequence"/>
</dbReference>
<dbReference type="PANTHER" id="PTHR44520">
    <property type="entry name" value="RESPONSE REGULATOR RCP1-RELATED"/>
    <property type="match status" value="1"/>
</dbReference>
<evidence type="ECO:0000256" key="1">
    <source>
        <dbReference type="PROSITE-ProRule" id="PRU00169"/>
    </source>
</evidence>
<feature type="domain" description="Response regulatory" evidence="2">
    <location>
        <begin position="2"/>
        <end position="125"/>
    </location>
</feature>
<proteinExistence type="predicted"/>
<keyword evidence="1" id="KW-0597">Phosphoprotein</keyword>
<dbReference type="PROSITE" id="PS50110">
    <property type="entry name" value="RESPONSE_REGULATORY"/>
    <property type="match status" value="1"/>
</dbReference>
<protein>
    <submittedName>
        <fullName evidence="3">Response regulator</fullName>
    </submittedName>
</protein>
<evidence type="ECO:0000259" key="2">
    <source>
        <dbReference type="PROSITE" id="PS50110"/>
    </source>
</evidence>